<proteinExistence type="predicted"/>
<protein>
    <submittedName>
        <fullName evidence="1">Uncharacterized protein</fullName>
    </submittedName>
</protein>
<dbReference type="Proteomes" id="UP000032024">
    <property type="component" value="Chromosome"/>
</dbReference>
<name>A0AAN0T2S8_HEYCO</name>
<gene>
    <name evidence="1" type="ORF">SB48_HM08orf00161</name>
</gene>
<accession>A0AAN0T2S8</accession>
<sequence length="39" mass="4495">MAVFAYLFTCFQSCLHVYTNANICKQKRKHVCKPVSMAL</sequence>
<keyword evidence="2" id="KW-1185">Reference proteome</keyword>
<organism evidence="1 2">
    <name type="scientific">Heyndrickxia coagulans</name>
    <name type="common">Weizmannia coagulans</name>
    <dbReference type="NCBI Taxonomy" id="1398"/>
    <lineage>
        <taxon>Bacteria</taxon>
        <taxon>Bacillati</taxon>
        <taxon>Bacillota</taxon>
        <taxon>Bacilli</taxon>
        <taxon>Bacillales</taxon>
        <taxon>Bacillaceae</taxon>
        <taxon>Heyndrickxia</taxon>
    </lineage>
</organism>
<evidence type="ECO:0000313" key="1">
    <source>
        <dbReference type="EMBL" id="AJO20904.1"/>
    </source>
</evidence>
<evidence type="ECO:0000313" key="2">
    <source>
        <dbReference type="Proteomes" id="UP000032024"/>
    </source>
</evidence>
<reference evidence="2" key="1">
    <citation type="submission" date="2015-01" db="EMBL/GenBank/DDBJ databases">
        <title>Comparative genome analysis of Bacillus coagulans HM-08, Clostridium butyricum HM-68, Bacillus subtilis HM-66 and Bacillus paralicheniformis BL-09.</title>
        <authorList>
            <person name="Zhang H."/>
        </authorList>
    </citation>
    <scope>NUCLEOTIDE SEQUENCE [LARGE SCALE GENOMIC DNA]</scope>
    <source>
        <strain evidence="2">HM-08</strain>
    </source>
</reference>
<dbReference type="AlphaFoldDB" id="A0AAN0T2S8"/>
<dbReference type="EMBL" id="CP010525">
    <property type="protein sequence ID" value="AJO20904.1"/>
    <property type="molecule type" value="Genomic_DNA"/>
</dbReference>